<keyword evidence="2" id="KW-1185">Reference proteome</keyword>
<proteinExistence type="predicted"/>
<protein>
    <submittedName>
        <fullName evidence="3">Uncharacterized histidine-rich protein DDB_G0274557</fullName>
    </submittedName>
</protein>
<dbReference type="GeneID" id="108681360"/>
<gene>
    <name evidence="3" type="primary">LOC108681360</name>
</gene>
<evidence type="ECO:0000313" key="3">
    <source>
        <dbReference type="RefSeq" id="XP_018025869.1"/>
    </source>
</evidence>
<dbReference type="OMA" id="HIQHHGH"/>
<evidence type="ECO:0000313" key="2">
    <source>
        <dbReference type="Proteomes" id="UP000694843"/>
    </source>
</evidence>
<dbReference type="Proteomes" id="UP000694843">
    <property type="component" value="Unplaced"/>
</dbReference>
<dbReference type="KEGG" id="hazt:108681360"/>
<feature type="signal peptide" evidence="1">
    <location>
        <begin position="1"/>
        <end position="27"/>
    </location>
</feature>
<evidence type="ECO:0000256" key="1">
    <source>
        <dbReference type="SAM" id="SignalP"/>
    </source>
</evidence>
<dbReference type="AlphaFoldDB" id="A0A8B7PI89"/>
<reference evidence="3" key="1">
    <citation type="submission" date="2025-08" db="UniProtKB">
        <authorList>
            <consortium name="RefSeq"/>
        </authorList>
    </citation>
    <scope>IDENTIFICATION</scope>
    <source>
        <tissue evidence="3">Whole organism</tissue>
    </source>
</reference>
<dbReference type="RefSeq" id="XP_018025869.1">
    <property type="nucleotide sequence ID" value="XM_018170380.2"/>
</dbReference>
<feature type="chain" id="PRO_5034254125" evidence="1">
    <location>
        <begin position="28"/>
        <end position="75"/>
    </location>
</feature>
<organism evidence="2 3">
    <name type="scientific">Hyalella azteca</name>
    <name type="common">Amphipod</name>
    <dbReference type="NCBI Taxonomy" id="294128"/>
    <lineage>
        <taxon>Eukaryota</taxon>
        <taxon>Metazoa</taxon>
        <taxon>Ecdysozoa</taxon>
        <taxon>Arthropoda</taxon>
        <taxon>Crustacea</taxon>
        <taxon>Multicrustacea</taxon>
        <taxon>Malacostraca</taxon>
        <taxon>Eumalacostraca</taxon>
        <taxon>Peracarida</taxon>
        <taxon>Amphipoda</taxon>
        <taxon>Senticaudata</taxon>
        <taxon>Talitrida</taxon>
        <taxon>Talitroidea</taxon>
        <taxon>Hyalellidae</taxon>
        <taxon>Hyalella</taxon>
    </lineage>
</organism>
<sequence>MIATLIRLTVMVVVAVWAAANPQPGFGHHGHVSYGHHIQHHGHHGGYGHHHHGGGHAKSFVHVQQYHHGHHHGYH</sequence>
<accession>A0A8B7PI89</accession>
<keyword evidence="1" id="KW-0732">Signal</keyword>
<name>A0A8B7PI89_HYAAZ</name>